<sequence>MAHVKTAKLFTLNFRCAVRTHFCVKSVISSRFLSRDRCKFYATVAHANQQQAENVKNVKIPTKFTTDEKTPLSNISQKRPQRKLRIEHVPNIYAYSTAEEYDFDSLRAYFLNAKTASKFSLRPVTFELGDKILRLVCRTDVTGQNTLSYCNCLEIKNATNNAESVALLTQDPRLAISEILIFTDGAIVMWNVAEKDRLEFLDNVLPNDEVDDAHFKVDEILRLRSPMTFDDEENFLNRYAISDAMSRSVKVDLKLYIKGRCSQHNIKKGSVESLAIRENALSNFVDTLNPIVEDLKRGRIRVRKGDLLKKTGHLFALRHNISLDSDLLDSMPDFYWDRDQLEKLYSQASRIFCIENRTKVINEKLTYCLQLGERLDGHLNATHSVRLERIIIFLIAIEVAFEFWPYGADYYRSIM</sequence>
<dbReference type="WBParaSite" id="nRc.2.0.1.t23548-RA">
    <property type="protein sequence ID" value="nRc.2.0.1.t23548-RA"/>
    <property type="gene ID" value="nRc.2.0.1.g23548"/>
</dbReference>
<evidence type="ECO:0000313" key="3">
    <source>
        <dbReference type="Proteomes" id="UP000887565"/>
    </source>
</evidence>
<dbReference type="InterPro" id="IPR051624">
    <property type="entry name" value="RMD1/Sad1-interacting"/>
</dbReference>
<dbReference type="OMA" id="VEDMDYM"/>
<dbReference type="InterPro" id="IPR003734">
    <property type="entry name" value="DUF155"/>
</dbReference>
<feature type="domain" description="DUF155" evidence="2">
    <location>
        <begin position="179"/>
        <end position="252"/>
    </location>
</feature>
<dbReference type="Proteomes" id="UP000887565">
    <property type="component" value="Unplaced"/>
</dbReference>
<name>A0A915JAN2_ROMCU</name>
<dbReference type="PANTHER" id="PTHR16255:SF1">
    <property type="entry name" value="REQUIRED FOR MEIOTIC NUCLEAR DIVISION PROTEIN 1 HOMOLOG"/>
    <property type="match status" value="1"/>
</dbReference>
<dbReference type="Pfam" id="PF02582">
    <property type="entry name" value="DUF155"/>
    <property type="match status" value="2"/>
</dbReference>
<dbReference type="AlphaFoldDB" id="A0A915JAN2"/>
<comment type="similarity">
    <text evidence="1">Belongs to the RMD1/sif2 family.</text>
</comment>
<reference evidence="4" key="1">
    <citation type="submission" date="2022-11" db="UniProtKB">
        <authorList>
            <consortium name="WormBaseParasite"/>
        </authorList>
    </citation>
    <scope>IDENTIFICATION</scope>
</reference>
<keyword evidence="3" id="KW-1185">Reference proteome</keyword>
<evidence type="ECO:0000259" key="2">
    <source>
        <dbReference type="Pfam" id="PF02582"/>
    </source>
</evidence>
<dbReference type="PANTHER" id="PTHR16255">
    <property type="entry name" value="REQUIRED FOR MEIOTIC NUCLEAR DIVISION PROTEIN 1 HOMOLOG"/>
    <property type="match status" value="1"/>
</dbReference>
<feature type="domain" description="DUF155" evidence="2">
    <location>
        <begin position="274"/>
        <end position="362"/>
    </location>
</feature>
<dbReference type="GO" id="GO:0005739">
    <property type="term" value="C:mitochondrion"/>
    <property type="evidence" value="ECO:0007669"/>
    <property type="project" value="UniProtKB-ARBA"/>
</dbReference>
<organism evidence="3 4">
    <name type="scientific">Romanomermis culicivorax</name>
    <name type="common">Nematode worm</name>
    <dbReference type="NCBI Taxonomy" id="13658"/>
    <lineage>
        <taxon>Eukaryota</taxon>
        <taxon>Metazoa</taxon>
        <taxon>Ecdysozoa</taxon>
        <taxon>Nematoda</taxon>
        <taxon>Enoplea</taxon>
        <taxon>Dorylaimia</taxon>
        <taxon>Mermithida</taxon>
        <taxon>Mermithoidea</taxon>
        <taxon>Mermithidae</taxon>
        <taxon>Romanomermis</taxon>
    </lineage>
</organism>
<proteinExistence type="inferred from homology"/>
<accession>A0A915JAN2</accession>
<dbReference type="GO" id="GO:0070131">
    <property type="term" value="P:positive regulation of mitochondrial translation"/>
    <property type="evidence" value="ECO:0007669"/>
    <property type="project" value="TreeGrafter"/>
</dbReference>
<protein>
    <submittedName>
        <fullName evidence="4">DUF155 domain-containing protein</fullName>
    </submittedName>
</protein>
<evidence type="ECO:0000313" key="4">
    <source>
        <dbReference type="WBParaSite" id="nRc.2.0.1.t23548-RA"/>
    </source>
</evidence>
<evidence type="ECO:0000256" key="1">
    <source>
        <dbReference type="ARBA" id="ARBA00008306"/>
    </source>
</evidence>